<keyword evidence="2" id="KW-1185">Reference proteome</keyword>
<accession>A0A498Q4P9</accession>
<dbReference type="OrthoDB" id="4639443at2"/>
<dbReference type="AlphaFoldDB" id="A0A498Q4P9"/>
<protein>
    <submittedName>
        <fullName evidence="1">Uncharacterized protein</fullName>
    </submittedName>
</protein>
<dbReference type="Proteomes" id="UP000273307">
    <property type="component" value="Unassembled WGS sequence"/>
</dbReference>
<evidence type="ECO:0000313" key="2">
    <source>
        <dbReference type="Proteomes" id="UP000273307"/>
    </source>
</evidence>
<sequence>MTPSEDTVASVVAADTWDKRVNEVRLIPQQHGKSAQPAVYAAVARELYVPFLAPDFAFVHNAPFYDEAHFSCVYSAAEKATNGFTKVDVGTLATVLEANPRVLLVFRTITGLLKNELALTTTMVAEQLGETSPAIAATTVDGAEKRGSRLSPAQARVLAHTIDQLMRKELFTDAPAGLHSKQDKFDTRQGWESVRQLAAGGVPYSAFLHQRHFGGSFGQVTNATSGKKGDLLEDEVESLFQGAAVPYLRTGSHNQGDIALRFGLTVTPAPDFVVFDASETLRAILECKATNDGGTARDKATRFQLLQAEGIRLGGVPVIAVLGGTGWARVNDSLGPVLKYTDGRVFTLETLDQMLTVTPFPQLTGLASA</sequence>
<proteinExistence type="predicted"/>
<reference evidence="1 2" key="1">
    <citation type="submission" date="2018-09" db="EMBL/GenBank/DDBJ databases">
        <authorList>
            <person name="Tagini F."/>
        </authorList>
    </citation>
    <scope>NUCLEOTIDE SEQUENCE [LARGE SCALE GENOMIC DNA]</scope>
    <source>
        <strain evidence="1 2">MK136</strain>
    </source>
</reference>
<dbReference type="EMBL" id="UPHP01000062">
    <property type="protein sequence ID" value="VBA38790.1"/>
    <property type="molecule type" value="Genomic_DNA"/>
</dbReference>
<dbReference type="RefSeq" id="WP_122445456.1">
    <property type="nucleotide sequence ID" value="NZ_UPHT01000183.1"/>
</dbReference>
<evidence type="ECO:0000313" key="1">
    <source>
        <dbReference type="EMBL" id="VBA38790.1"/>
    </source>
</evidence>
<gene>
    <name evidence="1" type="ORF">LAUMK136_02651</name>
</gene>
<organism evidence="1 2">
    <name type="scientific">Mycobacterium attenuatum</name>
    <dbReference type="NCBI Taxonomy" id="2341086"/>
    <lineage>
        <taxon>Bacteria</taxon>
        <taxon>Bacillati</taxon>
        <taxon>Actinomycetota</taxon>
        <taxon>Actinomycetes</taxon>
        <taxon>Mycobacteriales</taxon>
        <taxon>Mycobacteriaceae</taxon>
        <taxon>Mycobacterium</taxon>
    </lineage>
</organism>
<name>A0A498Q4P9_9MYCO</name>